<dbReference type="Pfam" id="PF14541">
    <property type="entry name" value="TAXi_C"/>
    <property type="match status" value="1"/>
</dbReference>
<dbReference type="PANTHER" id="PTHR47967">
    <property type="entry name" value="OS07G0603500 PROTEIN-RELATED"/>
    <property type="match status" value="1"/>
</dbReference>
<protein>
    <recommendedName>
        <fullName evidence="8">Peptidase A1 domain-containing protein</fullName>
    </recommendedName>
</protein>
<dbReference type="InterPro" id="IPR051708">
    <property type="entry name" value="Plant_Aspart_Prot_A1"/>
</dbReference>
<proteinExistence type="inferred from homology"/>
<dbReference type="GO" id="GO:0006508">
    <property type="term" value="P:proteolysis"/>
    <property type="evidence" value="ECO:0007669"/>
    <property type="project" value="UniProtKB-KW"/>
</dbReference>
<keyword evidence="2" id="KW-0645">Protease</keyword>
<dbReference type="InterPro" id="IPR021109">
    <property type="entry name" value="Peptidase_aspartic_dom_sf"/>
</dbReference>
<sequence length="306" mass="33906">MSNSIMANSPTTDIIRDTNQFFMKIRLGTPSVDIITTQCLPCTRCFPQHQPLFNTQASSSYETIQCGPSQPCPPWNGIGCLDGLCHHDIHYVDGTHTRGLLSIETLRMDSTTHSTIQIPNYIFGCGMDNNSHFGGIGFGVIGLGTGPESIVTQLGHFYHVILEAFTVGRTRIPFTSRSDAVEQGNIMIDSGRTLTNLPRHFYVQIKQAMTMQTHAPEVPDPYRLLELCFRKDRSLQLPSIVANFRGDNVSLKWFNAFVTLGPVTCLAFGVSESFIAYGSLAQQNFLVGFDQNARTVSFKPFQCSHA</sequence>
<name>A0A7N0VJ93_KALFE</name>
<keyword evidence="3" id="KW-0378">Hydrolase</keyword>
<organism evidence="6 7">
    <name type="scientific">Kalanchoe fedtschenkoi</name>
    <name type="common">Lavender scallops</name>
    <name type="synonym">South American air plant</name>
    <dbReference type="NCBI Taxonomy" id="63787"/>
    <lineage>
        <taxon>Eukaryota</taxon>
        <taxon>Viridiplantae</taxon>
        <taxon>Streptophyta</taxon>
        <taxon>Embryophyta</taxon>
        <taxon>Tracheophyta</taxon>
        <taxon>Spermatophyta</taxon>
        <taxon>Magnoliopsida</taxon>
        <taxon>eudicotyledons</taxon>
        <taxon>Gunneridae</taxon>
        <taxon>Pentapetalae</taxon>
        <taxon>Saxifragales</taxon>
        <taxon>Crassulaceae</taxon>
        <taxon>Kalanchoe</taxon>
    </lineage>
</organism>
<accession>A0A7N0VJ93</accession>
<feature type="domain" description="Xylanase inhibitor C-terminal" evidence="4">
    <location>
        <begin position="158"/>
        <end position="299"/>
    </location>
</feature>
<dbReference type="InterPro" id="IPR032799">
    <property type="entry name" value="TAXi_C"/>
</dbReference>
<dbReference type="Gramene" id="Kaladp0972s0006.1.v1.1">
    <property type="protein sequence ID" value="Kaladp0972s0006.1.v1.1"/>
    <property type="gene ID" value="Kaladp0972s0006.v1.1"/>
</dbReference>
<evidence type="ECO:0000259" key="4">
    <source>
        <dbReference type="Pfam" id="PF14541"/>
    </source>
</evidence>
<evidence type="ECO:0008006" key="8">
    <source>
        <dbReference type="Google" id="ProtNLM"/>
    </source>
</evidence>
<evidence type="ECO:0000313" key="6">
    <source>
        <dbReference type="EnsemblPlants" id="Kaladp0972s0006.1.v1.1"/>
    </source>
</evidence>
<comment type="similarity">
    <text evidence="1">Belongs to the peptidase A1 family.</text>
</comment>
<evidence type="ECO:0000256" key="2">
    <source>
        <dbReference type="ARBA" id="ARBA00022670"/>
    </source>
</evidence>
<dbReference type="Pfam" id="PF14543">
    <property type="entry name" value="TAXi_N"/>
    <property type="match status" value="1"/>
</dbReference>
<evidence type="ECO:0000256" key="1">
    <source>
        <dbReference type="ARBA" id="ARBA00007447"/>
    </source>
</evidence>
<dbReference type="Gene3D" id="2.40.70.10">
    <property type="entry name" value="Acid Proteases"/>
    <property type="match status" value="2"/>
</dbReference>
<dbReference type="SUPFAM" id="SSF50630">
    <property type="entry name" value="Acid proteases"/>
    <property type="match status" value="1"/>
</dbReference>
<dbReference type="AlphaFoldDB" id="A0A7N0VJ93"/>
<keyword evidence="7" id="KW-1185">Reference proteome</keyword>
<dbReference type="InterPro" id="IPR032861">
    <property type="entry name" value="TAXi_N"/>
</dbReference>
<dbReference type="Proteomes" id="UP000594263">
    <property type="component" value="Unplaced"/>
</dbReference>
<dbReference type="EnsemblPlants" id="Kaladp0972s0006.1.v1.1">
    <property type="protein sequence ID" value="Kaladp0972s0006.1.v1.1"/>
    <property type="gene ID" value="Kaladp0972s0006.v1.1"/>
</dbReference>
<dbReference type="GO" id="GO:0008233">
    <property type="term" value="F:peptidase activity"/>
    <property type="evidence" value="ECO:0007669"/>
    <property type="project" value="UniProtKB-KW"/>
</dbReference>
<evidence type="ECO:0000313" key="7">
    <source>
        <dbReference type="Proteomes" id="UP000594263"/>
    </source>
</evidence>
<dbReference type="GO" id="GO:0005576">
    <property type="term" value="C:extracellular region"/>
    <property type="evidence" value="ECO:0007669"/>
    <property type="project" value="TreeGrafter"/>
</dbReference>
<evidence type="ECO:0000259" key="5">
    <source>
        <dbReference type="Pfam" id="PF14543"/>
    </source>
</evidence>
<evidence type="ECO:0000256" key="3">
    <source>
        <dbReference type="ARBA" id="ARBA00022801"/>
    </source>
</evidence>
<dbReference type="PANTHER" id="PTHR47967:SF66">
    <property type="entry name" value="ASPARTIC PROTEINASE CDR1-RELATED"/>
    <property type="match status" value="1"/>
</dbReference>
<feature type="domain" description="Xylanase inhibitor N-terminal" evidence="5">
    <location>
        <begin position="33"/>
        <end position="156"/>
    </location>
</feature>
<reference evidence="6" key="1">
    <citation type="submission" date="2021-01" db="UniProtKB">
        <authorList>
            <consortium name="EnsemblPlants"/>
        </authorList>
    </citation>
    <scope>IDENTIFICATION</scope>
</reference>